<dbReference type="SMART" id="SM00530">
    <property type="entry name" value="HTH_XRE"/>
    <property type="match status" value="1"/>
</dbReference>
<sequence>MPRISPPLQQEKLGRELRALRTAAGLTIAQAADRLHCANSTVSNMENGHTLVTPGYVRDVLDVYDADEPTRRRCLDLLTDAHRKPWWHPQYRRVLGRFVVYETEARLLRYWQAQVVPGLLQTLDYAREVIAADRPWEEDGLVQLRARARIARQWVLTDEADPLVVDAIVSEEALRRPVGGPDVMAAQLTRLLDAGARPTVSVRVVPRSVGAHAGLTCSFVLFSMQDLPTILYREGGIDEIVDAGLGVAEEYERRFEHLAGVALPARPSAELIESIREEFVCTGRALA</sequence>
<evidence type="ECO:0000259" key="1">
    <source>
        <dbReference type="PROSITE" id="PS50943"/>
    </source>
</evidence>
<dbReference type="GO" id="GO:0003677">
    <property type="term" value="F:DNA binding"/>
    <property type="evidence" value="ECO:0007669"/>
    <property type="project" value="InterPro"/>
</dbReference>
<dbReference type="CDD" id="cd00093">
    <property type="entry name" value="HTH_XRE"/>
    <property type="match status" value="1"/>
</dbReference>
<dbReference type="EMBL" id="FNVT01000020">
    <property type="protein sequence ID" value="SEH01438.1"/>
    <property type="molecule type" value="Genomic_DNA"/>
</dbReference>
<dbReference type="Gene3D" id="1.10.260.40">
    <property type="entry name" value="lambda repressor-like DNA-binding domains"/>
    <property type="match status" value="1"/>
</dbReference>
<name>A0A1H6EUD3_9ACTN</name>
<dbReference type="Pfam" id="PF13560">
    <property type="entry name" value="HTH_31"/>
    <property type="match status" value="1"/>
</dbReference>
<evidence type="ECO:0000313" key="3">
    <source>
        <dbReference type="Proteomes" id="UP000236732"/>
    </source>
</evidence>
<dbReference type="Pfam" id="PF19054">
    <property type="entry name" value="DUF5753"/>
    <property type="match status" value="1"/>
</dbReference>
<dbReference type="OrthoDB" id="3522019at2"/>
<dbReference type="Proteomes" id="UP000236732">
    <property type="component" value="Unassembled WGS sequence"/>
</dbReference>
<dbReference type="InterPro" id="IPR043917">
    <property type="entry name" value="DUF5753"/>
</dbReference>
<dbReference type="InterPro" id="IPR001387">
    <property type="entry name" value="Cro/C1-type_HTH"/>
</dbReference>
<dbReference type="AlphaFoldDB" id="A0A1H6EUD3"/>
<keyword evidence="3" id="KW-1185">Reference proteome</keyword>
<feature type="domain" description="HTH cro/C1-type" evidence="1">
    <location>
        <begin position="17"/>
        <end position="71"/>
    </location>
</feature>
<gene>
    <name evidence="2" type="ORF">SAMN05444920_120142</name>
</gene>
<dbReference type="SUPFAM" id="SSF47413">
    <property type="entry name" value="lambda repressor-like DNA-binding domains"/>
    <property type="match status" value="1"/>
</dbReference>
<evidence type="ECO:0000313" key="2">
    <source>
        <dbReference type="EMBL" id="SEH01438.1"/>
    </source>
</evidence>
<proteinExistence type="predicted"/>
<accession>A0A1H6EUD3</accession>
<dbReference type="InterPro" id="IPR010982">
    <property type="entry name" value="Lambda_DNA-bd_dom_sf"/>
</dbReference>
<dbReference type="PROSITE" id="PS50943">
    <property type="entry name" value="HTH_CROC1"/>
    <property type="match status" value="1"/>
</dbReference>
<organism evidence="2 3">
    <name type="scientific">Nonomuraea solani</name>
    <dbReference type="NCBI Taxonomy" id="1144553"/>
    <lineage>
        <taxon>Bacteria</taxon>
        <taxon>Bacillati</taxon>
        <taxon>Actinomycetota</taxon>
        <taxon>Actinomycetes</taxon>
        <taxon>Streptosporangiales</taxon>
        <taxon>Streptosporangiaceae</taxon>
        <taxon>Nonomuraea</taxon>
    </lineage>
</organism>
<dbReference type="RefSeq" id="WP_103962524.1">
    <property type="nucleotide sequence ID" value="NZ_FNVT01000020.1"/>
</dbReference>
<reference evidence="2 3" key="1">
    <citation type="submission" date="2016-10" db="EMBL/GenBank/DDBJ databases">
        <authorList>
            <person name="de Groot N.N."/>
        </authorList>
    </citation>
    <scope>NUCLEOTIDE SEQUENCE [LARGE SCALE GENOMIC DNA]</scope>
    <source>
        <strain evidence="2 3">CGMCC 4.7037</strain>
    </source>
</reference>
<protein>
    <submittedName>
        <fullName evidence="2">Helix-turn-helix domain-containing protein</fullName>
    </submittedName>
</protein>